<sequence length="119" mass="14229">MQVLPPFQRIIELLIKLNKEESIRIIQVHAPHSSYEDQECVNFLDSLAHTIDERKSTHLVILGDFNATPGLREYQERYTGINAAEPRNHRERMLTEFWEERHLFIANSFFKKKSHRRWA</sequence>
<dbReference type="EMBL" id="JOJR01002049">
    <property type="protein sequence ID" value="RCN29257.1"/>
    <property type="molecule type" value="Genomic_DNA"/>
</dbReference>
<evidence type="ECO:0000313" key="2">
    <source>
        <dbReference type="Proteomes" id="UP000252519"/>
    </source>
</evidence>
<dbReference type="OrthoDB" id="410104at2759"/>
<evidence type="ECO:0008006" key="3">
    <source>
        <dbReference type="Google" id="ProtNLM"/>
    </source>
</evidence>
<dbReference type="STRING" id="29170.A0A368FGF0"/>
<dbReference type="InterPro" id="IPR036691">
    <property type="entry name" value="Endo/exonu/phosph_ase_sf"/>
</dbReference>
<accession>A0A368FGF0</accession>
<dbReference type="Gene3D" id="3.60.10.10">
    <property type="entry name" value="Endonuclease/exonuclease/phosphatase"/>
    <property type="match status" value="1"/>
</dbReference>
<gene>
    <name evidence="1" type="ORF">ANCCAN_24990</name>
</gene>
<keyword evidence="2" id="KW-1185">Reference proteome</keyword>
<dbReference type="AlphaFoldDB" id="A0A368FGF0"/>
<dbReference type="SUPFAM" id="SSF56219">
    <property type="entry name" value="DNase I-like"/>
    <property type="match status" value="1"/>
</dbReference>
<dbReference type="Proteomes" id="UP000252519">
    <property type="component" value="Unassembled WGS sequence"/>
</dbReference>
<evidence type="ECO:0000313" key="1">
    <source>
        <dbReference type="EMBL" id="RCN29257.1"/>
    </source>
</evidence>
<name>A0A368FGF0_ANCCA</name>
<proteinExistence type="predicted"/>
<reference evidence="1 2" key="1">
    <citation type="submission" date="2014-10" db="EMBL/GenBank/DDBJ databases">
        <title>Draft genome of the hookworm Ancylostoma caninum.</title>
        <authorList>
            <person name="Mitreva M."/>
        </authorList>
    </citation>
    <scope>NUCLEOTIDE SEQUENCE [LARGE SCALE GENOMIC DNA]</scope>
    <source>
        <strain evidence="1 2">Baltimore</strain>
    </source>
</reference>
<protein>
    <recommendedName>
        <fullName evidence="3">Endonuclease/exonuclease/phosphatase domain-containing protein</fullName>
    </recommendedName>
</protein>
<comment type="caution">
    <text evidence="1">The sequence shown here is derived from an EMBL/GenBank/DDBJ whole genome shotgun (WGS) entry which is preliminary data.</text>
</comment>
<organism evidence="1 2">
    <name type="scientific">Ancylostoma caninum</name>
    <name type="common">Dog hookworm</name>
    <dbReference type="NCBI Taxonomy" id="29170"/>
    <lineage>
        <taxon>Eukaryota</taxon>
        <taxon>Metazoa</taxon>
        <taxon>Ecdysozoa</taxon>
        <taxon>Nematoda</taxon>
        <taxon>Chromadorea</taxon>
        <taxon>Rhabditida</taxon>
        <taxon>Rhabditina</taxon>
        <taxon>Rhabditomorpha</taxon>
        <taxon>Strongyloidea</taxon>
        <taxon>Ancylostomatidae</taxon>
        <taxon>Ancylostomatinae</taxon>
        <taxon>Ancylostoma</taxon>
    </lineage>
</organism>